<proteinExistence type="predicted"/>
<dbReference type="InterPro" id="IPR056928">
    <property type="entry name" value="Gp77-like"/>
</dbReference>
<dbReference type="RefSeq" id="WP_171834803.1">
    <property type="nucleotide sequence ID" value="NZ_CP053708.1"/>
</dbReference>
<keyword evidence="2" id="KW-1185">Reference proteome</keyword>
<accession>A0A6M8HNB2</accession>
<gene>
    <name evidence="1" type="ORF">HN018_06970</name>
</gene>
<dbReference type="KEGG" id="lck:HN018_06970"/>
<protein>
    <submittedName>
        <fullName evidence="1">Uncharacterized protein</fullName>
    </submittedName>
</protein>
<organism evidence="1 2">
    <name type="scientific">Lichenicola cladoniae</name>
    <dbReference type="NCBI Taxonomy" id="1484109"/>
    <lineage>
        <taxon>Bacteria</taxon>
        <taxon>Pseudomonadati</taxon>
        <taxon>Pseudomonadota</taxon>
        <taxon>Alphaproteobacteria</taxon>
        <taxon>Acetobacterales</taxon>
        <taxon>Acetobacteraceae</taxon>
        <taxon>Lichenicola</taxon>
    </lineage>
</organism>
<evidence type="ECO:0000313" key="2">
    <source>
        <dbReference type="Proteomes" id="UP000500767"/>
    </source>
</evidence>
<dbReference type="AlphaFoldDB" id="A0A6M8HNB2"/>
<dbReference type="Proteomes" id="UP000500767">
    <property type="component" value="Chromosome"/>
</dbReference>
<name>A0A6M8HNB2_9PROT</name>
<dbReference type="EMBL" id="CP053708">
    <property type="protein sequence ID" value="QKE89816.1"/>
    <property type="molecule type" value="Genomic_DNA"/>
</dbReference>
<dbReference type="Pfam" id="PF23148">
    <property type="entry name" value="Gp77"/>
    <property type="match status" value="1"/>
</dbReference>
<sequence>MDRLCRTAPRPPSGVGWDVSRARTLVLAAPRPLRGVRPSRVHLEWAAKASADCLDFALDPSPVLADAGDTLVGASVTVPAVVNDTDLVVLWCTIIGGLVVIMTGGGQPCTRVPVQVTLTTAAGRRLFESVLLPIDNDSPATVPQTVAQLAGGIAIAPNAIALPDGSILTDSLGQPFILA</sequence>
<evidence type="ECO:0000313" key="1">
    <source>
        <dbReference type="EMBL" id="QKE89816.1"/>
    </source>
</evidence>
<reference evidence="1 2" key="1">
    <citation type="journal article" date="2014" name="World J. Microbiol. Biotechnol.">
        <title>Biodiversity and physiological characteristics of Antarctic and Arctic lichens-associated bacteria.</title>
        <authorList>
            <person name="Lee Y.M."/>
            <person name="Kim E.H."/>
            <person name="Lee H.K."/>
            <person name="Hong S.G."/>
        </authorList>
    </citation>
    <scope>NUCLEOTIDE SEQUENCE [LARGE SCALE GENOMIC DNA]</scope>
    <source>
        <strain evidence="1 2">PAMC 26569</strain>
    </source>
</reference>